<keyword evidence="2" id="KW-0677">Repeat</keyword>
<feature type="domain" description="UBP-type" evidence="6">
    <location>
        <begin position="90"/>
        <end position="219"/>
    </location>
</feature>
<dbReference type="GeneID" id="104704154"/>
<gene>
    <name evidence="8" type="primary">LOC104704154</name>
</gene>
<dbReference type="InterPro" id="IPR002219">
    <property type="entry name" value="PKC_DAG/PE"/>
</dbReference>
<dbReference type="SUPFAM" id="SSF57889">
    <property type="entry name" value="Cysteine-rich domain"/>
    <property type="match status" value="7"/>
</dbReference>
<dbReference type="InterPro" id="IPR001607">
    <property type="entry name" value="Znf_UBP"/>
</dbReference>
<keyword evidence="3 5" id="KW-0863">Zinc-finger</keyword>
<name>A0ABM0SZY0_CAMSA</name>
<evidence type="ECO:0000256" key="1">
    <source>
        <dbReference type="ARBA" id="ARBA00022723"/>
    </source>
</evidence>
<dbReference type="RefSeq" id="XP_010418588.1">
    <property type="nucleotide sequence ID" value="XM_010420286.1"/>
</dbReference>
<evidence type="ECO:0000256" key="5">
    <source>
        <dbReference type="PROSITE-ProRule" id="PRU00502"/>
    </source>
</evidence>
<evidence type="ECO:0000256" key="4">
    <source>
        <dbReference type="ARBA" id="ARBA00022833"/>
    </source>
</evidence>
<dbReference type="InterPro" id="IPR054483">
    <property type="entry name" value="DC1-like_CT"/>
</dbReference>
<evidence type="ECO:0000313" key="7">
    <source>
        <dbReference type="Proteomes" id="UP000694864"/>
    </source>
</evidence>
<proteinExistence type="predicted"/>
<dbReference type="SMART" id="SM00249">
    <property type="entry name" value="PHD"/>
    <property type="match status" value="7"/>
</dbReference>
<sequence length="829" mass="95407">MNSKVMDRQLRIHHHVMTPFKERWTRIYRRKDGAKSYCNKRDFYFHEICTNIPKSFKAELFLRTNIIPRCCACGQKIRDMINSYGCQMCDLNLHLECVRYPPQEVIDVPQNHGHKLKLEMVQSCFTCATCKKDGNGYSYKCHVCNLTFHVNCGKYEAEVEVLPIHEHSMRPLRDGRMGDCCGIKFETISDGYYCTECDYFSHKACSNPAKEIKYPSHKCNITLVLTSSNNTSRKELKCDFCQEKIVDGIKFYYCRSCCLRFHLDCVKYPPPHVIDVPQNHDRKLKLEMKPRHFTCSACGKDGDGYSYNCSECFMTFHASCKKYAAEVTHPSHSLHSLKLFNGEPPAHSNGKCRLCGKGIVDEAFYHCSSCNFTLDLRCVLNPPPLYLRDLNIHDHRLTLMPKMISFTCTTCGLYGNRSPYVCLPCDFTSHNDCSGFPWVININRHDHRVSRVSLLGVVDSVCGVCQKKTDWTCGGYSCQRCPKSVFHTKCATRKDVSDGEEMKGKPEEDEAIEPFEVIDEDVIQHFCHTKHNLVLDTHGYSVEGKICSACAYPIYHPPFYECMLCNFQLHESCANLPTRKRHMVSNKPYILSQIRYNCSKCEACGVCFNGFKYYSGEHVLDAQCASVSEPFVHKSHPHPLFYTSPRGVCSACNEDASHVLRCVEDSCEYVLDFKCVRLPYVVKHRVDDHFLSLCYGEKQSSGKYWCDICEKETDPSKWFYTCEDCGTALHIDCVLGDFRGLEPERDVTELLIEDIRSMTVRNNSMSRPLCNQCKCRCISPVILKVYAGYYFDEIPSVYYYCSMKCFDKKYLGTHRYTLSAFLLKDPKLL</sequence>
<keyword evidence="4" id="KW-0862">Zinc</keyword>
<dbReference type="InterPro" id="IPR004146">
    <property type="entry name" value="DC1"/>
</dbReference>
<dbReference type="InterPro" id="IPR001965">
    <property type="entry name" value="Znf_PHD"/>
</dbReference>
<dbReference type="PANTHER" id="PTHR32410">
    <property type="entry name" value="CYSTEINE/HISTIDINE-RICH C1 DOMAIN FAMILY PROTEIN"/>
    <property type="match status" value="1"/>
</dbReference>
<dbReference type="PANTHER" id="PTHR32410:SF154">
    <property type="entry name" value="CHP-RICH ZINC FINGER PROTEIN-LIKE-RELATED"/>
    <property type="match status" value="1"/>
</dbReference>
<organism evidence="7 8">
    <name type="scientific">Camelina sativa</name>
    <name type="common">False flax</name>
    <name type="synonym">Myagrum sativum</name>
    <dbReference type="NCBI Taxonomy" id="90675"/>
    <lineage>
        <taxon>Eukaryota</taxon>
        <taxon>Viridiplantae</taxon>
        <taxon>Streptophyta</taxon>
        <taxon>Embryophyta</taxon>
        <taxon>Tracheophyta</taxon>
        <taxon>Spermatophyta</taxon>
        <taxon>Magnoliopsida</taxon>
        <taxon>eudicotyledons</taxon>
        <taxon>Gunneridae</taxon>
        <taxon>Pentapetalae</taxon>
        <taxon>rosids</taxon>
        <taxon>malvids</taxon>
        <taxon>Brassicales</taxon>
        <taxon>Brassicaceae</taxon>
        <taxon>Camelineae</taxon>
        <taxon>Camelina</taxon>
    </lineage>
</organism>
<reference evidence="8" key="2">
    <citation type="submission" date="2025-08" db="UniProtKB">
        <authorList>
            <consortium name="RefSeq"/>
        </authorList>
    </citation>
    <scope>IDENTIFICATION</scope>
    <source>
        <tissue evidence="8">Leaf</tissue>
    </source>
</reference>
<dbReference type="InterPro" id="IPR046349">
    <property type="entry name" value="C1-like_sf"/>
</dbReference>
<dbReference type="PROSITE" id="PS50271">
    <property type="entry name" value="ZF_UBP"/>
    <property type="match status" value="1"/>
</dbReference>
<dbReference type="Pfam" id="PF22926">
    <property type="entry name" value="C1-like_CT"/>
    <property type="match status" value="1"/>
</dbReference>
<evidence type="ECO:0000256" key="2">
    <source>
        <dbReference type="ARBA" id="ARBA00022737"/>
    </source>
</evidence>
<dbReference type="Proteomes" id="UP000694864">
    <property type="component" value="Chromosome 7"/>
</dbReference>
<evidence type="ECO:0000259" key="6">
    <source>
        <dbReference type="PROSITE" id="PS50271"/>
    </source>
</evidence>
<keyword evidence="1" id="KW-0479">Metal-binding</keyword>
<keyword evidence="7" id="KW-1185">Reference proteome</keyword>
<protein>
    <submittedName>
        <fullName evidence="8">Uncharacterized protein LOC104704154</fullName>
    </submittedName>
</protein>
<dbReference type="InterPro" id="IPR053192">
    <property type="entry name" value="Vacuole_Formation_Reg"/>
</dbReference>
<reference evidence="7" key="1">
    <citation type="journal article" date="2014" name="Nat. Commun.">
        <title>The emerging biofuel crop Camelina sativa retains a highly undifferentiated hexaploid genome structure.</title>
        <authorList>
            <person name="Kagale S."/>
            <person name="Koh C."/>
            <person name="Nixon J."/>
            <person name="Bollina V."/>
            <person name="Clarke W.E."/>
            <person name="Tuteja R."/>
            <person name="Spillane C."/>
            <person name="Robinson S.J."/>
            <person name="Links M.G."/>
            <person name="Clarke C."/>
            <person name="Higgins E.E."/>
            <person name="Huebert T."/>
            <person name="Sharpe A.G."/>
            <person name="Parkin I.A."/>
        </authorList>
    </citation>
    <scope>NUCLEOTIDE SEQUENCE [LARGE SCALE GENOMIC DNA]</scope>
    <source>
        <strain evidence="7">cv. DH55</strain>
    </source>
</reference>
<evidence type="ECO:0000313" key="8">
    <source>
        <dbReference type="RefSeq" id="XP_010418588.1"/>
    </source>
</evidence>
<accession>A0ABM0SZY0</accession>
<dbReference type="SMART" id="SM00109">
    <property type="entry name" value="C1"/>
    <property type="match status" value="6"/>
</dbReference>
<evidence type="ECO:0000256" key="3">
    <source>
        <dbReference type="ARBA" id="ARBA00022771"/>
    </source>
</evidence>
<dbReference type="Pfam" id="PF03107">
    <property type="entry name" value="C1_2"/>
    <property type="match status" value="9"/>
</dbReference>